<sequence length="392" mass="42057">MSNIIADAGNTLSSWDNCMAKAYCKWPVIVAIIIGGLIILSLIFCLVRCCCCGLECCCGCFACCNACCPGPRSKKRDKYHDSPPQPYYPHSGQPNPYNQQYRSPTSPQYGSSKPQFATFDAHPNEDALPAMPSWDNAASKKVEVQHDPESHELSPLNPPANAHTANGVYGFNPANNNSNRPLSPPSPLDSQFSSNVVAAGGGRYHNGGWPGEGQPGYHGQSTGGYRGAAPAPVSDIGSSVGVGSNVSSYHTPSQSQYYGQQPSQQQSYGHYQATAGQAQTQTQTQMQMPQEQHYQAYPGQVTYGGSGIGNGAEQGYSGSGSDGYGYGNQTRSSPTRGVNAPISQYPQQYRPSQSPIPEPEWVVEQPPQPQQQGQGQVRSVGRRPVEGSWRDI</sequence>
<accession>A0ACC3D641</accession>
<name>A0ACC3D641_9PEZI</name>
<reference evidence="1" key="1">
    <citation type="submission" date="2024-09" db="EMBL/GenBank/DDBJ databases">
        <title>Black Yeasts Isolated from many extreme environments.</title>
        <authorList>
            <person name="Coleine C."/>
            <person name="Stajich J.E."/>
            <person name="Selbmann L."/>
        </authorList>
    </citation>
    <scope>NUCLEOTIDE SEQUENCE</scope>
    <source>
        <strain evidence="1">CCFEE 5737</strain>
    </source>
</reference>
<gene>
    <name evidence="1" type="ORF">LTS18_004509</name>
</gene>
<comment type="caution">
    <text evidence="1">The sequence shown here is derived from an EMBL/GenBank/DDBJ whole genome shotgun (WGS) entry which is preliminary data.</text>
</comment>
<dbReference type="Proteomes" id="UP001186974">
    <property type="component" value="Unassembled WGS sequence"/>
</dbReference>
<proteinExistence type="predicted"/>
<dbReference type="EMBL" id="JAWDJW010007388">
    <property type="protein sequence ID" value="KAK3062255.1"/>
    <property type="molecule type" value="Genomic_DNA"/>
</dbReference>
<protein>
    <submittedName>
        <fullName evidence="1">Uncharacterized protein</fullName>
    </submittedName>
</protein>
<evidence type="ECO:0000313" key="1">
    <source>
        <dbReference type="EMBL" id="KAK3062255.1"/>
    </source>
</evidence>
<keyword evidence="2" id="KW-1185">Reference proteome</keyword>
<organism evidence="1 2">
    <name type="scientific">Coniosporium uncinatum</name>
    <dbReference type="NCBI Taxonomy" id="93489"/>
    <lineage>
        <taxon>Eukaryota</taxon>
        <taxon>Fungi</taxon>
        <taxon>Dikarya</taxon>
        <taxon>Ascomycota</taxon>
        <taxon>Pezizomycotina</taxon>
        <taxon>Dothideomycetes</taxon>
        <taxon>Dothideomycetes incertae sedis</taxon>
        <taxon>Coniosporium</taxon>
    </lineage>
</organism>
<evidence type="ECO:0000313" key="2">
    <source>
        <dbReference type="Proteomes" id="UP001186974"/>
    </source>
</evidence>